<sequence>MHRPATTARGTGVRTRGKVAIGAGAAVAALAVAGVVWGPGLYADWANSQAEAAPVLDVGDPVEDPASLDGRWTAQPGSYAGYRVDEVLRGENATATGRTEQVEAEVMLDDGAVTAATVTVDMASVATDQPPRDRYFRTSALATDVFPTATFELTEPAPLPAGATAVDLTGDLTIHGVTRQVTVAAELGATGQDAVQVVGSIPVTFADYDVEAPSLGFVRVQDAGFVEFSLVLARAG</sequence>
<reference evidence="5" key="1">
    <citation type="submission" date="2009-11" db="EMBL/GenBank/DDBJ databases">
        <title>The complete chromosome of Xylanimonas cellulosilytica DSM 15894.</title>
        <authorList>
            <consortium name="US DOE Joint Genome Institute (JGI-PGF)"/>
            <person name="Lucas S."/>
            <person name="Copeland A."/>
            <person name="Lapidus A."/>
            <person name="Glavina del Rio T."/>
            <person name="Dalin E."/>
            <person name="Tice H."/>
            <person name="Bruce D."/>
            <person name="Goodwin L."/>
            <person name="Pitluck S."/>
            <person name="Kyrpides N."/>
            <person name="Mavromatis K."/>
            <person name="Ivanova N."/>
            <person name="Mikhailova N."/>
            <person name="Foster B."/>
            <person name="Clum A."/>
            <person name="Brettin T."/>
            <person name="Detter J.C."/>
            <person name="Han C."/>
            <person name="Larimer F."/>
            <person name="Land M."/>
            <person name="Hauser L."/>
            <person name="Markowitz V."/>
            <person name="Cheng J.F."/>
            <person name="Hugenholtz P."/>
            <person name="Woyke T."/>
            <person name="Wu D."/>
            <person name="Gehrich-Schroeter G."/>
            <person name="Schneider S."/>
            <person name="Pukall S.R."/>
            <person name="Klenk H.P."/>
            <person name="Eisen J.A."/>
        </authorList>
    </citation>
    <scope>NUCLEOTIDE SEQUENCE [LARGE SCALE GENOMIC DNA]</scope>
    <source>
        <strain evidence="5">DSM 15894 / CECT 5975 / LMG 20990 / XIL07</strain>
    </source>
</reference>
<dbReference type="Pfam" id="PF04264">
    <property type="entry name" value="YceI"/>
    <property type="match status" value="1"/>
</dbReference>
<dbReference type="Gene3D" id="2.40.128.110">
    <property type="entry name" value="Lipid/polyisoprenoid-binding, YceI-like"/>
    <property type="match status" value="1"/>
</dbReference>
<evidence type="ECO:0000259" key="3">
    <source>
        <dbReference type="SMART" id="SM00867"/>
    </source>
</evidence>
<dbReference type="SMART" id="SM00867">
    <property type="entry name" value="YceI"/>
    <property type="match status" value="1"/>
</dbReference>
<gene>
    <name evidence="4" type="ordered locus">Xcel_3289</name>
</gene>
<dbReference type="PANTHER" id="PTHR34406:SF1">
    <property type="entry name" value="PROTEIN YCEI"/>
    <property type="match status" value="1"/>
</dbReference>
<reference evidence="4 5" key="2">
    <citation type="journal article" date="2010" name="Stand. Genomic Sci.">
        <title>Complete genome sequence of Xylanimonas cellulosilytica type strain (XIL07).</title>
        <authorList>
            <person name="Foster B."/>
            <person name="Pukall R."/>
            <person name="Abt B."/>
            <person name="Nolan M."/>
            <person name="Glavina Del Rio T."/>
            <person name="Chen F."/>
            <person name="Lucas S."/>
            <person name="Tice H."/>
            <person name="Pitluck S."/>
            <person name="Cheng J.-F."/>
            <person name="Chertkov O."/>
            <person name="Brettin T."/>
            <person name="Han C."/>
            <person name="Detter J.C."/>
            <person name="Bruce D."/>
            <person name="Goodwin L."/>
            <person name="Ivanova N."/>
            <person name="Mavromatis K."/>
            <person name="Pati A."/>
            <person name="Mikhailova N."/>
            <person name="Chen A."/>
            <person name="Palaniappan K."/>
            <person name="Land M."/>
            <person name="Hauser L."/>
            <person name="Chang Y.-J."/>
            <person name="Jeffries C.D."/>
            <person name="Chain P."/>
            <person name="Rohde M."/>
            <person name="Goeker M."/>
            <person name="Bristow J."/>
            <person name="Eisen J.A."/>
            <person name="Markowitz V."/>
            <person name="Hugenholtz P."/>
            <person name="Kyrpides N.C."/>
            <person name="Klenk H.-P."/>
            <person name="Lapidus A."/>
        </authorList>
    </citation>
    <scope>NUCLEOTIDE SEQUENCE [LARGE SCALE GENOMIC DNA]</scope>
    <source>
        <strain evidence="5">DSM 15894 / CECT 5975 / LMG 20990 / XIL07</strain>
    </source>
</reference>
<dbReference type="HOGENOM" id="CLU_099007_0_0_11"/>
<keyword evidence="2" id="KW-1133">Transmembrane helix</keyword>
<dbReference type="Proteomes" id="UP000002255">
    <property type="component" value="Chromosome"/>
</dbReference>
<keyword evidence="2" id="KW-0812">Transmembrane</keyword>
<proteinExistence type="inferred from homology"/>
<keyword evidence="2" id="KW-0472">Membrane</keyword>
<protein>
    <submittedName>
        <fullName evidence="4">YceI family protein</fullName>
    </submittedName>
</protein>
<feature type="domain" description="Lipid/polyisoprenoid-binding YceI-like" evidence="3">
    <location>
        <begin position="71"/>
        <end position="233"/>
    </location>
</feature>
<feature type="transmembrane region" description="Helical" evidence="2">
    <location>
        <begin position="20"/>
        <end position="42"/>
    </location>
</feature>
<dbReference type="PANTHER" id="PTHR34406">
    <property type="entry name" value="PROTEIN YCEI"/>
    <property type="match status" value="1"/>
</dbReference>
<dbReference type="InterPro" id="IPR036761">
    <property type="entry name" value="TTHA0802/YceI-like_sf"/>
</dbReference>
<dbReference type="SUPFAM" id="SSF101874">
    <property type="entry name" value="YceI-like"/>
    <property type="match status" value="1"/>
</dbReference>
<dbReference type="eggNOG" id="COG2353">
    <property type="taxonomic scope" value="Bacteria"/>
</dbReference>
<dbReference type="EMBL" id="CP001821">
    <property type="protein sequence ID" value="ACZ32289.1"/>
    <property type="molecule type" value="Genomic_DNA"/>
</dbReference>
<dbReference type="InterPro" id="IPR007372">
    <property type="entry name" value="Lipid/polyisoprenoid-bd_YceI"/>
</dbReference>
<evidence type="ECO:0000313" key="5">
    <source>
        <dbReference type="Proteomes" id="UP000002255"/>
    </source>
</evidence>
<keyword evidence="5" id="KW-1185">Reference proteome</keyword>
<accession>D1BRM3</accession>
<dbReference type="AlphaFoldDB" id="D1BRM3"/>
<dbReference type="KEGG" id="xce:Xcel_3289"/>
<evidence type="ECO:0000256" key="1">
    <source>
        <dbReference type="ARBA" id="ARBA00008812"/>
    </source>
</evidence>
<name>D1BRM3_XYLCX</name>
<comment type="similarity">
    <text evidence="1">Belongs to the UPF0312 family.</text>
</comment>
<dbReference type="STRING" id="446471.Xcel_3289"/>
<evidence type="ECO:0000256" key="2">
    <source>
        <dbReference type="SAM" id="Phobius"/>
    </source>
</evidence>
<organism evidence="4 5">
    <name type="scientific">Xylanimonas cellulosilytica (strain DSM 15894 / JCM 12276 / CECT 5975 / KCTC 9989 / LMG 20990 / NBRC 107835 / XIL07)</name>
    <dbReference type="NCBI Taxonomy" id="446471"/>
    <lineage>
        <taxon>Bacteria</taxon>
        <taxon>Bacillati</taxon>
        <taxon>Actinomycetota</taxon>
        <taxon>Actinomycetes</taxon>
        <taxon>Micrococcales</taxon>
        <taxon>Promicromonosporaceae</taxon>
        <taxon>Xylanimonas</taxon>
    </lineage>
</organism>
<evidence type="ECO:0000313" key="4">
    <source>
        <dbReference type="EMBL" id="ACZ32289.1"/>
    </source>
</evidence>